<gene>
    <name evidence="1" type="ORF">UX47_C0003G0015</name>
</gene>
<reference evidence="1 2" key="1">
    <citation type="journal article" date="2015" name="Nature">
        <title>rRNA introns, odd ribosomes, and small enigmatic genomes across a large radiation of phyla.</title>
        <authorList>
            <person name="Brown C.T."/>
            <person name="Hug L.A."/>
            <person name="Thomas B.C."/>
            <person name="Sharon I."/>
            <person name="Castelle C.J."/>
            <person name="Singh A."/>
            <person name="Wilkins M.J."/>
            <person name="Williams K.H."/>
            <person name="Banfield J.F."/>
        </authorList>
    </citation>
    <scope>NUCLEOTIDE SEQUENCE [LARGE SCALE GENOMIC DNA]</scope>
</reference>
<protein>
    <submittedName>
        <fullName evidence="1">Uncharacterized protein</fullName>
    </submittedName>
</protein>
<sequence length="423" mass="43917">MSVLASSSLSISNVQIEDTITQTNQAWYAAWSGVDEIMYRLRSHQDFGSSYSVGITLSNGATVSASVTGDSNQKIVRSSGYEGGVIKNLEVTIASSSSKASFVFAAQSGEGGFELEGNTTVTGSNGAPGNVYSNGPVLGIKANSGNAGSKILGSVWAVGSIGGLNSLDSGGVYIQKNAWASTLTACLIGGSVRASTPPTNCPYSGSFEISSPPLPATLSSVDAAYWKNKALEGGIWDGDCNIASSDGTDCSNGTRIIGNKEILGNLNVPSGVNLTISGPLWIKGDVNISQNNILYTSEDTNKNSIMIVASDPDNPTIKGRVVTSSNVQFNRNSQGAGIIFISENQSLDCANLPAIDMTSNTATVVFVAIDGCINVGSNSKINGILGKKIHIKNNSTIQYDPSLARAIVVPDSGGWNVVNIREY</sequence>
<proteinExistence type="predicted"/>
<comment type="caution">
    <text evidence="1">The sequence shown here is derived from an EMBL/GenBank/DDBJ whole genome shotgun (WGS) entry which is preliminary data.</text>
</comment>
<name>A0A0G1PLB1_9BACT</name>
<dbReference type="EMBL" id="LCMI01000003">
    <property type="protein sequence ID" value="KKU33492.1"/>
    <property type="molecule type" value="Genomic_DNA"/>
</dbReference>
<dbReference type="AlphaFoldDB" id="A0A0G1PLB1"/>
<evidence type="ECO:0000313" key="2">
    <source>
        <dbReference type="Proteomes" id="UP000034794"/>
    </source>
</evidence>
<dbReference type="Proteomes" id="UP000034794">
    <property type="component" value="Unassembled WGS sequence"/>
</dbReference>
<evidence type="ECO:0000313" key="1">
    <source>
        <dbReference type="EMBL" id="KKU33492.1"/>
    </source>
</evidence>
<accession>A0A0G1PLB1</accession>
<organism evidence="1 2">
    <name type="scientific">Candidatus Collierbacteria bacterium GW2011_GWA2_46_26</name>
    <dbReference type="NCBI Taxonomy" id="1618381"/>
    <lineage>
        <taxon>Bacteria</taxon>
        <taxon>Candidatus Collieribacteriota</taxon>
    </lineage>
</organism>